<comment type="subcellular location">
    <subcellularLocation>
        <location evidence="1">Membrane</location>
        <topology evidence="1">Multi-pass membrane protein</topology>
    </subcellularLocation>
</comment>
<feature type="transmembrane region" description="Helical" evidence="5">
    <location>
        <begin position="201"/>
        <end position="216"/>
    </location>
</feature>
<dbReference type="GO" id="GO:0016874">
    <property type="term" value="F:ligase activity"/>
    <property type="evidence" value="ECO:0007669"/>
    <property type="project" value="UniProtKB-KW"/>
</dbReference>
<dbReference type="PANTHER" id="PTHR37422:SF13">
    <property type="entry name" value="LIPOPOLYSACCHARIDE BIOSYNTHESIS PROTEIN PA4999-RELATED"/>
    <property type="match status" value="1"/>
</dbReference>
<proteinExistence type="predicted"/>
<evidence type="ECO:0000256" key="3">
    <source>
        <dbReference type="ARBA" id="ARBA00022989"/>
    </source>
</evidence>
<evidence type="ECO:0000256" key="1">
    <source>
        <dbReference type="ARBA" id="ARBA00004141"/>
    </source>
</evidence>
<dbReference type="PANTHER" id="PTHR37422">
    <property type="entry name" value="TEICHURONIC ACID BIOSYNTHESIS PROTEIN TUAE"/>
    <property type="match status" value="1"/>
</dbReference>
<accession>A0A7X2TL93</accession>
<dbReference type="Proteomes" id="UP000440513">
    <property type="component" value="Unassembled WGS sequence"/>
</dbReference>
<name>A0A7X2TL93_9FIRM</name>
<feature type="transmembrane region" description="Helical" evidence="5">
    <location>
        <begin position="70"/>
        <end position="89"/>
    </location>
</feature>
<keyword evidence="8" id="KW-1185">Reference proteome</keyword>
<sequence>MEKKKCIKIQDAECLFRIAYIVHLLLSFNAVINRTCIVNISLCITLGLSAYIGCIKLWRWKKLIYDKNFLLLTLFAISFAVSAAVHYQYGISGNLKGFIWLCMQIWLLYLWFDGEDVRRQVKYIGNVFIAIVTMQNIVNFILFFIGFSYRKVFGYGDIHMLGFHWGRLWGIYDDPNHGAAISVLAIVFALYLLGENVKNKKWYVMSLIFQTLYIYWSDSRTGIYSLVLAIVIWGVVASSYKYKNCFKRKVRGYAFSVGAALLIIALVSPVQNVSGEIRNKTKFVYEKYCLGERGEDLEEEDEDEEVGRKGEMSDPSNRRFAIWKSGVEIWETSPIIGVSWANLEPYAEKELPETYIVDNDLQKFRSLHNMIIDVLVGQGIIGIVLLTCIIVNTLAFTFKNYKMISDTDALLCGMLFTIICISFFISMFISSIFYVNSPETYVFWFAFGGYMNILQKNVETG</sequence>
<keyword evidence="2 5" id="KW-0812">Transmembrane</keyword>
<keyword evidence="3 5" id="KW-1133">Transmembrane helix</keyword>
<evidence type="ECO:0000256" key="2">
    <source>
        <dbReference type="ARBA" id="ARBA00022692"/>
    </source>
</evidence>
<evidence type="ECO:0000313" key="7">
    <source>
        <dbReference type="EMBL" id="MST65635.1"/>
    </source>
</evidence>
<dbReference type="GO" id="GO:0016020">
    <property type="term" value="C:membrane"/>
    <property type="evidence" value="ECO:0007669"/>
    <property type="project" value="UniProtKB-SubCell"/>
</dbReference>
<keyword evidence="4 5" id="KW-0472">Membrane</keyword>
<gene>
    <name evidence="7" type="ORF">FYJ57_02560</name>
</gene>
<evidence type="ECO:0000313" key="8">
    <source>
        <dbReference type="Proteomes" id="UP000440513"/>
    </source>
</evidence>
<keyword evidence="7" id="KW-0436">Ligase</keyword>
<organism evidence="7 8">
    <name type="scientific">Oliverpabstia intestinalis</name>
    <dbReference type="NCBI Taxonomy" id="2606633"/>
    <lineage>
        <taxon>Bacteria</taxon>
        <taxon>Bacillati</taxon>
        <taxon>Bacillota</taxon>
        <taxon>Clostridia</taxon>
        <taxon>Lachnospirales</taxon>
        <taxon>Lachnospiraceae</taxon>
        <taxon>Oliverpabstia</taxon>
    </lineage>
</organism>
<feature type="transmembrane region" description="Helical" evidence="5">
    <location>
        <begin position="375"/>
        <end position="398"/>
    </location>
</feature>
<protein>
    <submittedName>
        <fullName evidence="7">O-antigen ligase family protein</fullName>
    </submittedName>
</protein>
<dbReference type="RefSeq" id="WP_154431417.1">
    <property type="nucleotide sequence ID" value="NZ_VUMS01000004.1"/>
</dbReference>
<feature type="transmembrane region" description="Helical" evidence="5">
    <location>
        <begin position="38"/>
        <end position="58"/>
    </location>
</feature>
<dbReference type="InterPro" id="IPR051533">
    <property type="entry name" value="WaaL-like"/>
</dbReference>
<evidence type="ECO:0000256" key="5">
    <source>
        <dbReference type="SAM" id="Phobius"/>
    </source>
</evidence>
<dbReference type="Pfam" id="PF04932">
    <property type="entry name" value="Wzy_C"/>
    <property type="match status" value="1"/>
</dbReference>
<feature type="transmembrane region" description="Helical" evidence="5">
    <location>
        <begin position="441"/>
        <end position="458"/>
    </location>
</feature>
<evidence type="ECO:0000256" key="4">
    <source>
        <dbReference type="ARBA" id="ARBA00023136"/>
    </source>
</evidence>
<feature type="transmembrane region" description="Helical" evidence="5">
    <location>
        <begin position="12"/>
        <end position="32"/>
    </location>
</feature>
<feature type="transmembrane region" description="Helical" evidence="5">
    <location>
        <begin position="252"/>
        <end position="270"/>
    </location>
</feature>
<evidence type="ECO:0000259" key="6">
    <source>
        <dbReference type="Pfam" id="PF04932"/>
    </source>
</evidence>
<feature type="domain" description="O-antigen ligase-related" evidence="6">
    <location>
        <begin position="207"/>
        <end position="386"/>
    </location>
</feature>
<dbReference type="EMBL" id="VUMS01000004">
    <property type="protein sequence ID" value="MST65635.1"/>
    <property type="molecule type" value="Genomic_DNA"/>
</dbReference>
<feature type="transmembrane region" description="Helical" evidence="5">
    <location>
        <begin position="95"/>
        <end position="112"/>
    </location>
</feature>
<comment type="caution">
    <text evidence="7">The sequence shown here is derived from an EMBL/GenBank/DDBJ whole genome shotgun (WGS) entry which is preliminary data.</text>
</comment>
<feature type="transmembrane region" description="Helical" evidence="5">
    <location>
        <begin position="410"/>
        <end position="435"/>
    </location>
</feature>
<feature type="transmembrane region" description="Helical" evidence="5">
    <location>
        <begin position="177"/>
        <end position="194"/>
    </location>
</feature>
<dbReference type="AlphaFoldDB" id="A0A7X2TL93"/>
<feature type="transmembrane region" description="Helical" evidence="5">
    <location>
        <begin position="222"/>
        <end position="240"/>
    </location>
</feature>
<reference evidence="7 8" key="1">
    <citation type="submission" date="2019-08" db="EMBL/GenBank/DDBJ databases">
        <title>In-depth cultivation of the pig gut microbiome towards novel bacterial diversity and tailored functional studies.</title>
        <authorList>
            <person name="Wylensek D."/>
            <person name="Hitch T.C.A."/>
            <person name="Clavel T."/>
        </authorList>
    </citation>
    <scope>NUCLEOTIDE SEQUENCE [LARGE SCALE GENOMIC DNA]</scope>
    <source>
        <strain evidence="7 8">BSM-380-WT-5A</strain>
    </source>
</reference>
<feature type="transmembrane region" description="Helical" evidence="5">
    <location>
        <begin position="124"/>
        <end position="147"/>
    </location>
</feature>
<dbReference type="InterPro" id="IPR007016">
    <property type="entry name" value="O-antigen_ligase-rel_domated"/>
</dbReference>